<feature type="region of interest" description="Disordered" evidence="3">
    <location>
        <begin position="1"/>
        <end position="23"/>
    </location>
</feature>
<dbReference type="InterPro" id="IPR058625">
    <property type="entry name" value="MdtA-like_BSH"/>
</dbReference>
<dbReference type="PANTHER" id="PTHR30469">
    <property type="entry name" value="MULTIDRUG RESISTANCE PROTEIN MDTA"/>
    <property type="match status" value="1"/>
</dbReference>
<feature type="domain" description="CusB-like beta-barrel" evidence="6">
    <location>
        <begin position="260"/>
        <end position="332"/>
    </location>
</feature>
<dbReference type="Pfam" id="PF25917">
    <property type="entry name" value="BSH_RND"/>
    <property type="match status" value="1"/>
</dbReference>
<feature type="domain" description="YknX-like C-terminal permuted SH3-like" evidence="7">
    <location>
        <begin position="339"/>
        <end position="406"/>
    </location>
</feature>
<evidence type="ECO:0000259" key="5">
    <source>
        <dbReference type="Pfam" id="PF25917"/>
    </source>
</evidence>
<dbReference type="InterPro" id="IPR006143">
    <property type="entry name" value="RND_pump_MFP"/>
</dbReference>
<feature type="transmembrane region" description="Helical" evidence="4">
    <location>
        <begin position="29"/>
        <end position="47"/>
    </location>
</feature>
<dbReference type="Proteomes" id="UP000198755">
    <property type="component" value="Unassembled WGS sequence"/>
</dbReference>
<feature type="domain" description="Multidrug resistance protein MdtA-like barrel-sandwich hybrid" evidence="5">
    <location>
        <begin position="95"/>
        <end position="248"/>
    </location>
</feature>
<dbReference type="SUPFAM" id="SSF111369">
    <property type="entry name" value="HlyD-like secretion proteins"/>
    <property type="match status" value="1"/>
</dbReference>
<dbReference type="Pfam" id="PF25989">
    <property type="entry name" value="YknX_C"/>
    <property type="match status" value="1"/>
</dbReference>
<keyword evidence="4" id="KW-0812">Transmembrane</keyword>
<keyword evidence="9" id="KW-1185">Reference proteome</keyword>
<dbReference type="InterPro" id="IPR058792">
    <property type="entry name" value="Beta-barrel_RND_2"/>
</dbReference>
<name>A0A1I3VR47_9HYPH</name>
<dbReference type="GO" id="GO:0015562">
    <property type="term" value="F:efflux transmembrane transporter activity"/>
    <property type="evidence" value="ECO:0007669"/>
    <property type="project" value="TreeGrafter"/>
</dbReference>
<dbReference type="Gene3D" id="2.40.420.20">
    <property type="match status" value="1"/>
</dbReference>
<dbReference type="EMBL" id="FOSN01000001">
    <property type="protein sequence ID" value="SFJ97403.1"/>
    <property type="molecule type" value="Genomic_DNA"/>
</dbReference>
<feature type="coiled-coil region" evidence="2">
    <location>
        <begin position="128"/>
        <end position="155"/>
    </location>
</feature>
<dbReference type="AlphaFoldDB" id="A0A1I3VR47"/>
<protein>
    <submittedName>
        <fullName evidence="8">RND family efflux transporter, MFP subunit</fullName>
    </submittedName>
</protein>
<evidence type="ECO:0000313" key="9">
    <source>
        <dbReference type="Proteomes" id="UP000198755"/>
    </source>
</evidence>
<dbReference type="Gene3D" id="2.40.50.100">
    <property type="match status" value="1"/>
</dbReference>
<dbReference type="GO" id="GO:1990281">
    <property type="term" value="C:efflux pump complex"/>
    <property type="evidence" value="ECO:0007669"/>
    <property type="project" value="TreeGrafter"/>
</dbReference>
<accession>A0A1I3VR47</accession>
<dbReference type="NCBIfam" id="TIGR01730">
    <property type="entry name" value="RND_mfp"/>
    <property type="match status" value="1"/>
</dbReference>
<evidence type="ECO:0000256" key="2">
    <source>
        <dbReference type="SAM" id="Coils"/>
    </source>
</evidence>
<dbReference type="InterPro" id="IPR058637">
    <property type="entry name" value="YknX-like_C"/>
</dbReference>
<keyword evidence="4" id="KW-0472">Membrane</keyword>
<dbReference type="RefSeq" id="WP_091675601.1">
    <property type="nucleotide sequence ID" value="NZ_FOSN01000001.1"/>
</dbReference>
<evidence type="ECO:0000256" key="4">
    <source>
        <dbReference type="SAM" id="Phobius"/>
    </source>
</evidence>
<evidence type="ECO:0000256" key="1">
    <source>
        <dbReference type="ARBA" id="ARBA00009477"/>
    </source>
</evidence>
<keyword evidence="4" id="KW-1133">Transmembrane helix</keyword>
<dbReference type="Gene3D" id="1.10.287.470">
    <property type="entry name" value="Helix hairpin bin"/>
    <property type="match status" value="1"/>
</dbReference>
<dbReference type="OrthoDB" id="9806939at2"/>
<evidence type="ECO:0000313" key="8">
    <source>
        <dbReference type="EMBL" id="SFJ97403.1"/>
    </source>
</evidence>
<reference evidence="8 9" key="1">
    <citation type="submission" date="2016-10" db="EMBL/GenBank/DDBJ databases">
        <authorList>
            <person name="de Groot N.N."/>
        </authorList>
    </citation>
    <scope>NUCLEOTIDE SEQUENCE [LARGE SCALE GENOMIC DNA]</scope>
    <source>
        <strain evidence="8 9">NE2</strain>
    </source>
</reference>
<sequence>MNAEPRNRPPLQREQLAPDQGSRRKTARAIAVSAVLVLAMLAGFGAWSQAQRKADAIAVLEARRNAIPTVRTMIAAEDANPRKITLPGNMAPFEVATLYARATGYIAVRNVDIGSKVRKGDVLAVIAAPDLDQQLAQAKAQLVQFEAAVQQAQANADLSHVTNQRTTNLVSKGWSSEQQGDQDRLTLAARVAALGVARANVTAQQAAVNRLAQLTGFEQITAPFDGVVTTRFIDVGSLVAADANTGTALFTLARTDLLRIQVYVPQSAYFGIKDGDRATVTVPELPDRVFDGEVSRNAQALAAGSRTLLAEVDVGNTSGALAAGLYCIVHLDIARSGPVIDIPSQAVIFNKDGLAAATVVDGKVELRKLVLEADNGADVEVRGGLRPGEQVILSPPANIVEGMRVNTIEASEAVAKK</sequence>
<dbReference type="Gene3D" id="2.40.30.170">
    <property type="match status" value="1"/>
</dbReference>
<evidence type="ECO:0000259" key="6">
    <source>
        <dbReference type="Pfam" id="PF25954"/>
    </source>
</evidence>
<dbReference type="PANTHER" id="PTHR30469:SF37">
    <property type="entry name" value="RAGD PROTEIN"/>
    <property type="match status" value="1"/>
</dbReference>
<evidence type="ECO:0000256" key="3">
    <source>
        <dbReference type="SAM" id="MobiDB-lite"/>
    </source>
</evidence>
<evidence type="ECO:0000259" key="7">
    <source>
        <dbReference type="Pfam" id="PF25989"/>
    </source>
</evidence>
<comment type="similarity">
    <text evidence="1">Belongs to the membrane fusion protein (MFP) (TC 8.A.1) family.</text>
</comment>
<dbReference type="STRING" id="1612308.SAMN05444581_10120"/>
<organism evidence="8 9">
    <name type="scientific">Methylocapsa palsarum</name>
    <dbReference type="NCBI Taxonomy" id="1612308"/>
    <lineage>
        <taxon>Bacteria</taxon>
        <taxon>Pseudomonadati</taxon>
        <taxon>Pseudomonadota</taxon>
        <taxon>Alphaproteobacteria</taxon>
        <taxon>Hyphomicrobiales</taxon>
        <taxon>Beijerinckiaceae</taxon>
        <taxon>Methylocapsa</taxon>
    </lineage>
</organism>
<keyword evidence="2" id="KW-0175">Coiled coil</keyword>
<gene>
    <name evidence="8" type="ORF">SAMN05444581_10120</name>
</gene>
<proteinExistence type="inferred from homology"/>
<dbReference type="Pfam" id="PF25954">
    <property type="entry name" value="Beta-barrel_RND_2"/>
    <property type="match status" value="1"/>
</dbReference>